<dbReference type="InterPro" id="IPR016040">
    <property type="entry name" value="NAD(P)-bd_dom"/>
</dbReference>
<reference evidence="3" key="1">
    <citation type="submission" date="2023-06" db="EMBL/GenBank/DDBJ databases">
        <title>Genome-scale phylogeny and comparative genomics of the fungal order Sordariales.</title>
        <authorList>
            <consortium name="Lawrence Berkeley National Laboratory"/>
            <person name="Hensen N."/>
            <person name="Bonometti L."/>
            <person name="Westerberg I."/>
            <person name="Brannstrom I.O."/>
            <person name="Guillou S."/>
            <person name="Cros-Aarteil S."/>
            <person name="Calhoun S."/>
            <person name="Haridas S."/>
            <person name="Kuo A."/>
            <person name="Mondo S."/>
            <person name="Pangilinan J."/>
            <person name="Riley R."/>
            <person name="Labutti K."/>
            <person name="Andreopoulos B."/>
            <person name="Lipzen A."/>
            <person name="Chen C."/>
            <person name="Yanf M."/>
            <person name="Daum C."/>
            <person name="Ng V."/>
            <person name="Clum A."/>
            <person name="Steindorff A."/>
            <person name="Ohm R."/>
            <person name="Martin F."/>
            <person name="Silar P."/>
            <person name="Natvig D."/>
            <person name="Lalanne C."/>
            <person name="Gautier V."/>
            <person name="Ament-Velasquez S.L."/>
            <person name="Kruys A."/>
            <person name="Hutchinson M.I."/>
            <person name="Powell A.J."/>
            <person name="Barry K."/>
            <person name="Miller A.N."/>
            <person name="Grigoriev I.V."/>
            <person name="Debuchy R."/>
            <person name="Gladieux P."/>
            <person name="Thoren M.H."/>
            <person name="Johannesson H."/>
        </authorList>
    </citation>
    <scope>NUCLEOTIDE SEQUENCE</scope>
    <source>
        <strain evidence="3">8032-3</strain>
    </source>
</reference>
<evidence type="ECO:0000259" key="2">
    <source>
        <dbReference type="Pfam" id="PF13460"/>
    </source>
</evidence>
<dbReference type="GeneID" id="85305686"/>
<comment type="similarity">
    <text evidence="1">Belongs to the avfA family.</text>
</comment>
<evidence type="ECO:0000313" key="4">
    <source>
        <dbReference type="Proteomes" id="UP001244011"/>
    </source>
</evidence>
<comment type="caution">
    <text evidence="3">The sequence shown here is derived from an EMBL/GenBank/DDBJ whole genome shotgun (WGS) entry which is preliminary data.</text>
</comment>
<dbReference type="EMBL" id="MU839019">
    <property type="protein sequence ID" value="KAK1764546.1"/>
    <property type="molecule type" value="Genomic_DNA"/>
</dbReference>
<name>A0AAJ0FDF7_9PEZI</name>
<dbReference type="Proteomes" id="UP001244011">
    <property type="component" value="Unassembled WGS sequence"/>
</dbReference>
<dbReference type="SUPFAM" id="SSF51735">
    <property type="entry name" value="NAD(P)-binding Rossmann-fold domains"/>
    <property type="match status" value="1"/>
</dbReference>
<organism evidence="3 4">
    <name type="scientific">Phialemonium atrogriseum</name>
    <dbReference type="NCBI Taxonomy" id="1093897"/>
    <lineage>
        <taxon>Eukaryota</taxon>
        <taxon>Fungi</taxon>
        <taxon>Dikarya</taxon>
        <taxon>Ascomycota</taxon>
        <taxon>Pezizomycotina</taxon>
        <taxon>Sordariomycetes</taxon>
        <taxon>Sordariomycetidae</taxon>
        <taxon>Cephalothecales</taxon>
        <taxon>Cephalothecaceae</taxon>
        <taxon>Phialemonium</taxon>
    </lineage>
</organism>
<dbReference type="Pfam" id="PF13460">
    <property type="entry name" value="NAD_binding_10"/>
    <property type="match status" value="1"/>
</dbReference>
<dbReference type="RefSeq" id="XP_060280759.1">
    <property type="nucleotide sequence ID" value="XM_060422499.1"/>
</dbReference>
<feature type="domain" description="NAD(P)-binding" evidence="2">
    <location>
        <begin position="10"/>
        <end position="207"/>
    </location>
</feature>
<proteinExistence type="inferred from homology"/>
<gene>
    <name evidence="3" type="ORF">QBC33DRAFT_188418</name>
</gene>
<dbReference type="GO" id="GO:0004074">
    <property type="term" value="F:biliverdin reductase [NAD(P)H] activity"/>
    <property type="evidence" value="ECO:0007669"/>
    <property type="project" value="TreeGrafter"/>
</dbReference>
<dbReference type="Gene3D" id="3.40.50.720">
    <property type="entry name" value="NAD(P)-binding Rossmann-like Domain"/>
    <property type="match status" value="1"/>
</dbReference>
<sequence length="220" mass="23244">MVAAHILVIGATGPAGLEFCSAALEEGHQLTLYVRNPTKLPTDISGNAKVTVIQGILEDKSGLQQAITSGATVFVSFAGPVANSKGTPVTDAMKSIFPLLVANKFKRVMVLGTCSFTAPQDKGALKWKASIVLIKIIGGSAFDEFQGLGSFVTSQDVTPLNWTLFRVPFLGNSPVAPVTATFTGSGKDGMFLSRKSLAAWILKEMNDRSDWIGKAPVLSN</sequence>
<dbReference type="PANTHER" id="PTHR43355">
    <property type="entry name" value="FLAVIN REDUCTASE (NADPH)"/>
    <property type="match status" value="1"/>
</dbReference>
<dbReference type="GO" id="GO:0042602">
    <property type="term" value="F:riboflavin reductase (NADPH) activity"/>
    <property type="evidence" value="ECO:0007669"/>
    <property type="project" value="TreeGrafter"/>
</dbReference>
<dbReference type="PANTHER" id="PTHR43355:SF2">
    <property type="entry name" value="FLAVIN REDUCTASE (NADPH)"/>
    <property type="match status" value="1"/>
</dbReference>
<keyword evidence="4" id="KW-1185">Reference proteome</keyword>
<dbReference type="AlphaFoldDB" id="A0AAJ0FDF7"/>
<accession>A0AAJ0FDF7</accession>
<dbReference type="InterPro" id="IPR051606">
    <property type="entry name" value="Polyketide_Oxido-like"/>
</dbReference>
<dbReference type="InterPro" id="IPR036291">
    <property type="entry name" value="NAD(P)-bd_dom_sf"/>
</dbReference>
<evidence type="ECO:0000256" key="1">
    <source>
        <dbReference type="ARBA" id="ARBA00038376"/>
    </source>
</evidence>
<protein>
    <recommendedName>
        <fullName evidence="2">NAD(P)-binding domain-containing protein</fullName>
    </recommendedName>
</protein>
<evidence type="ECO:0000313" key="3">
    <source>
        <dbReference type="EMBL" id="KAK1764546.1"/>
    </source>
</evidence>